<name>E6PEV5_9ZZZZ</name>
<protein>
    <submittedName>
        <fullName evidence="3">Putative ATP utilising protein</fullName>
    </submittedName>
</protein>
<feature type="domain" description="Hydantoinase A/oxoprolinase" evidence="1">
    <location>
        <begin position="172"/>
        <end position="471"/>
    </location>
</feature>
<accession>E6PEV5</accession>
<evidence type="ECO:0000259" key="1">
    <source>
        <dbReference type="Pfam" id="PF01968"/>
    </source>
</evidence>
<proteinExistence type="predicted"/>
<dbReference type="InterPro" id="IPR045079">
    <property type="entry name" value="Oxoprolinase-like"/>
</dbReference>
<dbReference type="InterPro" id="IPR043129">
    <property type="entry name" value="ATPase_NBD"/>
</dbReference>
<dbReference type="GO" id="GO:0017168">
    <property type="term" value="F:5-oxoprolinase (ATP-hydrolyzing) activity"/>
    <property type="evidence" value="ECO:0007669"/>
    <property type="project" value="TreeGrafter"/>
</dbReference>
<gene>
    <name evidence="3" type="ORF">CARN1_0166</name>
</gene>
<evidence type="ECO:0000259" key="2">
    <source>
        <dbReference type="Pfam" id="PF05378"/>
    </source>
</evidence>
<dbReference type="Pfam" id="PF05378">
    <property type="entry name" value="Hydant_A_N"/>
    <property type="match status" value="1"/>
</dbReference>
<dbReference type="PANTHER" id="PTHR11365:SF23">
    <property type="entry name" value="HYPOTHETICAL 5-OXOPROLINASE (EUROFUNG)-RELATED"/>
    <property type="match status" value="1"/>
</dbReference>
<reference evidence="3" key="1">
    <citation type="submission" date="2009-10" db="EMBL/GenBank/DDBJ databases">
        <title>Diversity of trophic interactions inside an arsenic-rich microbial ecosystem.</title>
        <authorList>
            <person name="Bertin P.N."/>
            <person name="Heinrich-Salmeron A."/>
            <person name="Pelletier E."/>
            <person name="Goulhen-Chollet F."/>
            <person name="Arsene-Ploetze F."/>
            <person name="Gallien S."/>
            <person name="Calteau A."/>
            <person name="Vallenet D."/>
            <person name="Casiot C."/>
            <person name="Chane-Woon-Ming B."/>
            <person name="Giloteaux L."/>
            <person name="Barakat M."/>
            <person name="Bonnefoy V."/>
            <person name="Bruneel O."/>
            <person name="Chandler M."/>
            <person name="Cleiss J."/>
            <person name="Duran R."/>
            <person name="Elbaz-Poulichet F."/>
            <person name="Fonknechten N."/>
            <person name="Lauga B."/>
            <person name="Mornico D."/>
            <person name="Ortet P."/>
            <person name="Schaeffer C."/>
            <person name="Siguier P."/>
            <person name="Alexander Thil Smith A."/>
            <person name="Van Dorsselaer A."/>
            <person name="Weissenbach J."/>
            <person name="Medigue C."/>
            <person name="Le Paslier D."/>
        </authorList>
    </citation>
    <scope>NUCLEOTIDE SEQUENCE</scope>
</reference>
<dbReference type="PANTHER" id="PTHR11365">
    <property type="entry name" value="5-OXOPROLINASE RELATED"/>
    <property type="match status" value="1"/>
</dbReference>
<dbReference type="GO" id="GO:0006749">
    <property type="term" value="P:glutathione metabolic process"/>
    <property type="evidence" value="ECO:0007669"/>
    <property type="project" value="TreeGrafter"/>
</dbReference>
<comment type="caution">
    <text evidence="3">The sequence shown here is derived from an EMBL/GenBank/DDBJ whole genome shotgun (WGS) entry which is preliminary data.</text>
</comment>
<dbReference type="InterPro" id="IPR002821">
    <property type="entry name" value="Hydantoinase_A"/>
</dbReference>
<evidence type="ECO:0000313" key="3">
    <source>
        <dbReference type="EMBL" id="CBH74991.1"/>
    </source>
</evidence>
<dbReference type="EMBL" id="CABL01000005">
    <property type="protein sequence ID" value="CBH74991.1"/>
    <property type="molecule type" value="Genomic_DNA"/>
</dbReference>
<sequence>MAIDPRERSVVARIKVPTTHGAEDGVASGIRESLERLIATGIDPARIAFVAHSTTQATNALLEGDLARVGILGLLDGSAPFARMQMQVQPFSPGERSFAPTSAFADARDERAQRESIAILQRDRGIEALAVTRAFGVDRSAGERRAAEMARAFDLPATTGSDASSLYGLRARTRTAALNAALLPRMLRAARSTEKAVKAAGILAPLMVMRSDGGVMSIEEIERRPLATLLSGPAAGIAGALLHENVSDAIFIEVGGTSSDCSVIRSGRAQMRPGRIGAYRLLLRTLDVRTLGIAGGSLVRMKAGGVDAVGPRSAHIAGYRYAAFCSPEELRDARIAEGEILALRAADGREIAITPSCAANLLGDVPDGAFGRGNDEALHHAFALAAAAYGIAPELLARAILDRAIERIVPTLRALIAEYELDERLLELVGGGGAARAIVPHLARTMNLRLRIARDHEVISPVGVALALVRDSIERQIVDPSVEQLARLRREVSDRAIESGADPASIEVDISVDPIRNRVLATAGGAVGGAVAARAQVGNEECARIAAASLGVAVEALESVEVSEEMRGFRHAQKLRIVDTSGVVRLATPFSRLVRARVAEIERYAREGIEAATRFGDVGRRLPDLYALRRGRISELRGFADAERIVALLSDELRGCDGNERVTLVFVRAERL</sequence>
<organism evidence="3">
    <name type="scientific">mine drainage metagenome</name>
    <dbReference type="NCBI Taxonomy" id="410659"/>
    <lineage>
        <taxon>unclassified sequences</taxon>
        <taxon>metagenomes</taxon>
        <taxon>ecological metagenomes</taxon>
    </lineage>
</organism>
<dbReference type="InterPro" id="IPR008040">
    <property type="entry name" value="Hydant_A_N"/>
</dbReference>
<feature type="domain" description="Hydantoinase/oxoprolinase N-terminal" evidence="2">
    <location>
        <begin position="9"/>
        <end position="151"/>
    </location>
</feature>
<dbReference type="GO" id="GO:0005829">
    <property type="term" value="C:cytosol"/>
    <property type="evidence" value="ECO:0007669"/>
    <property type="project" value="TreeGrafter"/>
</dbReference>
<dbReference type="AlphaFoldDB" id="E6PEV5"/>
<dbReference type="Pfam" id="PF01968">
    <property type="entry name" value="Hydantoinase_A"/>
    <property type="match status" value="1"/>
</dbReference>
<dbReference type="SUPFAM" id="SSF53067">
    <property type="entry name" value="Actin-like ATPase domain"/>
    <property type="match status" value="1"/>
</dbReference>